<keyword evidence="14" id="KW-1185">Reference proteome</keyword>
<dbReference type="SUPFAM" id="SSF48452">
    <property type="entry name" value="TPR-like"/>
    <property type="match status" value="1"/>
</dbReference>
<evidence type="ECO:0000313" key="14">
    <source>
        <dbReference type="Proteomes" id="UP000464577"/>
    </source>
</evidence>
<evidence type="ECO:0000256" key="9">
    <source>
        <dbReference type="PROSITE-ProRule" id="PRU00339"/>
    </source>
</evidence>
<evidence type="ECO:0000256" key="11">
    <source>
        <dbReference type="SAM" id="Phobius"/>
    </source>
</evidence>
<dbReference type="EMBL" id="CP045997">
    <property type="protein sequence ID" value="QHV99096.1"/>
    <property type="molecule type" value="Genomic_DNA"/>
</dbReference>
<dbReference type="Proteomes" id="UP000464577">
    <property type="component" value="Chromosome"/>
</dbReference>
<keyword evidence="10" id="KW-0175">Coiled coil</keyword>
<evidence type="ECO:0000259" key="12">
    <source>
        <dbReference type="PROSITE" id="PS50109"/>
    </source>
</evidence>
<keyword evidence="11" id="KW-0812">Transmembrane</keyword>
<evidence type="ECO:0000256" key="2">
    <source>
        <dbReference type="ARBA" id="ARBA00012438"/>
    </source>
</evidence>
<keyword evidence="8" id="KW-0902">Two-component regulatory system</keyword>
<reference evidence="13 14" key="1">
    <citation type="submission" date="2019-11" db="EMBL/GenBank/DDBJ databases">
        <title>Spirosoma endbachense sp. nov., isolated from a natural salt meadow.</title>
        <authorList>
            <person name="Rojas J."/>
            <person name="Ambika Manirajan B."/>
            <person name="Ratering S."/>
            <person name="Suarez C."/>
            <person name="Geissler-Plaum R."/>
            <person name="Schnell S."/>
        </authorList>
    </citation>
    <scope>NUCLEOTIDE SEQUENCE [LARGE SCALE GENOMIC DNA]</scope>
    <source>
        <strain evidence="13 14">I-24</strain>
    </source>
</reference>
<keyword evidence="7" id="KW-0067">ATP-binding</keyword>
<keyword evidence="11" id="KW-1133">Transmembrane helix</keyword>
<evidence type="ECO:0000256" key="10">
    <source>
        <dbReference type="SAM" id="Coils"/>
    </source>
</evidence>
<keyword evidence="3" id="KW-0597">Phosphoprotein</keyword>
<organism evidence="13 14">
    <name type="scientific">Spirosoma endbachense</name>
    <dbReference type="NCBI Taxonomy" id="2666025"/>
    <lineage>
        <taxon>Bacteria</taxon>
        <taxon>Pseudomonadati</taxon>
        <taxon>Bacteroidota</taxon>
        <taxon>Cytophagia</taxon>
        <taxon>Cytophagales</taxon>
        <taxon>Cytophagaceae</taxon>
        <taxon>Spirosoma</taxon>
    </lineage>
</organism>
<dbReference type="InterPro" id="IPR005467">
    <property type="entry name" value="His_kinase_dom"/>
</dbReference>
<evidence type="ECO:0000256" key="4">
    <source>
        <dbReference type="ARBA" id="ARBA00022679"/>
    </source>
</evidence>
<dbReference type="AlphaFoldDB" id="A0A6P1W5U8"/>
<evidence type="ECO:0000256" key="7">
    <source>
        <dbReference type="ARBA" id="ARBA00022840"/>
    </source>
</evidence>
<keyword evidence="11" id="KW-0472">Membrane</keyword>
<dbReference type="RefSeq" id="WP_162389502.1">
    <property type="nucleotide sequence ID" value="NZ_CP045997.1"/>
</dbReference>
<dbReference type="Gene3D" id="3.30.565.10">
    <property type="entry name" value="Histidine kinase-like ATPase, C-terminal domain"/>
    <property type="match status" value="1"/>
</dbReference>
<feature type="coiled-coil region" evidence="10">
    <location>
        <begin position="370"/>
        <end position="397"/>
    </location>
</feature>
<dbReference type="GO" id="GO:0000155">
    <property type="term" value="F:phosphorelay sensor kinase activity"/>
    <property type="evidence" value="ECO:0007669"/>
    <property type="project" value="InterPro"/>
</dbReference>
<accession>A0A6P1W5U8</accession>
<dbReference type="InterPro" id="IPR011712">
    <property type="entry name" value="Sig_transdc_His_kin_sub3_dim/P"/>
</dbReference>
<keyword evidence="6" id="KW-0418">Kinase</keyword>
<evidence type="ECO:0000256" key="5">
    <source>
        <dbReference type="ARBA" id="ARBA00022741"/>
    </source>
</evidence>
<feature type="transmembrane region" description="Helical" evidence="11">
    <location>
        <begin position="406"/>
        <end position="425"/>
    </location>
</feature>
<evidence type="ECO:0000256" key="6">
    <source>
        <dbReference type="ARBA" id="ARBA00022777"/>
    </source>
</evidence>
<dbReference type="CDD" id="cd16917">
    <property type="entry name" value="HATPase_UhpB-NarQ-NarX-like"/>
    <property type="match status" value="1"/>
</dbReference>
<dbReference type="InterPro" id="IPR019734">
    <property type="entry name" value="TPR_rpt"/>
</dbReference>
<evidence type="ECO:0000256" key="3">
    <source>
        <dbReference type="ARBA" id="ARBA00022553"/>
    </source>
</evidence>
<dbReference type="SUPFAM" id="SSF55874">
    <property type="entry name" value="ATPase domain of HSP90 chaperone/DNA topoisomerase II/histidine kinase"/>
    <property type="match status" value="1"/>
</dbReference>
<evidence type="ECO:0000313" key="13">
    <source>
        <dbReference type="EMBL" id="QHV99096.1"/>
    </source>
</evidence>
<dbReference type="GO" id="GO:0046983">
    <property type="term" value="F:protein dimerization activity"/>
    <property type="evidence" value="ECO:0007669"/>
    <property type="project" value="InterPro"/>
</dbReference>
<protein>
    <recommendedName>
        <fullName evidence="2">histidine kinase</fullName>
        <ecNumber evidence="2">2.7.13.3</ecNumber>
    </recommendedName>
</protein>
<dbReference type="PANTHER" id="PTHR24421:SF10">
    <property type="entry name" value="NITRATE_NITRITE SENSOR PROTEIN NARQ"/>
    <property type="match status" value="1"/>
</dbReference>
<proteinExistence type="predicted"/>
<evidence type="ECO:0000256" key="8">
    <source>
        <dbReference type="ARBA" id="ARBA00023012"/>
    </source>
</evidence>
<name>A0A6P1W5U8_9BACT</name>
<dbReference type="Gene3D" id="1.20.5.1930">
    <property type="match status" value="1"/>
</dbReference>
<dbReference type="Pfam" id="PF02518">
    <property type="entry name" value="HATPase_c"/>
    <property type="match status" value="1"/>
</dbReference>
<keyword evidence="4" id="KW-0808">Transferase</keyword>
<evidence type="ECO:0000256" key="1">
    <source>
        <dbReference type="ARBA" id="ARBA00000085"/>
    </source>
</evidence>
<keyword evidence="5" id="KW-0547">Nucleotide-binding</keyword>
<dbReference type="InterPro" id="IPR050482">
    <property type="entry name" value="Sensor_HK_TwoCompSys"/>
</dbReference>
<dbReference type="KEGG" id="senf:GJR95_30615"/>
<dbReference type="Gene3D" id="1.25.40.10">
    <property type="entry name" value="Tetratricopeptide repeat domain"/>
    <property type="match status" value="2"/>
</dbReference>
<dbReference type="GO" id="GO:0005524">
    <property type="term" value="F:ATP binding"/>
    <property type="evidence" value="ECO:0007669"/>
    <property type="project" value="UniProtKB-KW"/>
</dbReference>
<dbReference type="GO" id="GO:0016020">
    <property type="term" value="C:membrane"/>
    <property type="evidence" value="ECO:0007669"/>
    <property type="project" value="InterPro"/>
</dbReference>
<feature type="repeat" description="TPR" evidence="9">
    <location>
        <begin position="131"/>
        <end position="164"/>
    </location>
</feature>
<dbReference type="Pfam" id="PF07730">
    <property type="entry name" value="HisKA_3"/>
    <property type="match status" value="1"/>
</dbReference>
<keyword evidence="9" id="KW-0802">TPR repeat</keyword>
<sequence length="637" mass="73841">MRLSYFLISLLGLGLMPTYSLGQRHTSSIPDSLVNYLQTAKQDTTYVRAANQYAWWLINPLGETNRADSLLKRTEVLAKRLNDPMGLQRVYYHQAWIWLRQPFKEQKKALPYLRKAYQIIQQAHLPPSERQRVLSSIGQLYHIDNQFELALKYFLTAIQLTERYKLREYVTRAYIGAGEVMEVTKRYAAAEHYYRKAYTIAYMDQDKAMIAWGESYLAYLLEHQGKYREALPHLQKALMFGTVYSTKAGRIHSMLDISHCYLKVDPVKAYNFLKKTEQYANEIQADPDIKLTISWVWVEYYTLKRQYVSVVVHLKKLIRYAKEENNVRDERDAVREMATVYAKMHQFDKAYHYHVQFSQLTDSLVSNQTVRKIQEIAEKHEIEKREAQIKLLNQQHQSDQFQRNTFLIGGILVLILGLLLGAWLLNRSRLHQLQEAHMLRQQIAHDLHDEVGSTLSSISMLSGHTDTLLRQNQAEQAQKTVQKVYADARQILESIDEIIWTVSPGNDSLHRIAMRLQEYAQPLMESKGIDFQCKISTSLDQFTVSMEVRRNLYLIGKEAINNLIKYSQATKASLVLEYGQDRLMVLLDDNGKGFDQTQLSHRTGQASMQQRANAIGGKLQVRSVLGQGTHIQLVVNT</sequence>
<dbReference type="InterPro" id="IPR036890">
    <property type="entry name" value="HATPase_C_sf"/>
</dbReference>
<dbReference type="EC" id="2.7.13.3" evidence="2"/>
<dbReference type="PANTHER" id="PTHR24421">
    <property type="entry name" value="NITRATE/NITRITE SENSOR PROTEIN NARX-RELATED"/>
    <property type="match status" value="1"/>
</dbReference>
<dbReference type="InterPro" id="IPR011990">
    <property type="entry name" value="TPR-like_helical_dom_sf"/>
</dbReference>
<dbReference type="SMART" id="SM00028">
    <property type="entry name" value="TPR"/>
    <property type="match status" value="4"/>
</dbReference>
<gene>
    <name evidence="13" type="ORF">GJR95_30615</name>
</gene>
<dbReference type="PROSITE" id="PS50109">
    <property type="entry name" value="HIS_KIN"/>
    <property type="match status" value="1"/>
</dbReference>
<dbReference type="PROSITE" id="PS50005">
    <property type="entry name" value="TPR"/>
    <property type="match status" value="1"/>
</dbReference>
<comment type="catalytic activity">
    <reaction evidence="1">
        <text>ATP + protein L-histidine = ADP + protein N-phospho-L-histidine.</text>
        <dbReference type="EC" id="2.7.13.3"/>
    </reaction>
</comment>
<feature type="domain" description="Histidine kinase" evidence="12">
    <location>
        <begin position="442"/>
        <end position="637"/>
    </location>
</feature>
<dbReference type="InterPro" id="IPR003594">
    <property type="entry name" value="HATPase_dom"/>
</dbReference>